<feature type="signal peptide" evidence="1">
    <location>
        <begin position="1"/>
        <end position="22"/>
    </location>
</feature>
<proteinExistence type="predicted"/>
<keyword evidence="1" id="KW-0732">Signal</keyword>
<comment type="caution">
    <text evidence="2">The sequence shown here is derived from an EMBL/GenBank/DDBJ whole genome shotgun (WGS) entry which is preliminary data.</text>
</comment>
<organism evidence="2 3">
    <name type="scientific">Fonsecaea erecta</name>
    <dbReference type="NCBI Taxonomy" id="1367422"/>
    <lineage>
        <taxon>Eukaryota</taxon>
        <taxon>Fungi</taxon>
        <taxon>Dikarya</taxon>
        <taxon>Ascomycota</taxon>
        <taxon>Pezizomycotina</taxon>
        <taxon>Eurotiomycetes</taxon>
        <taxon>Chaetothyriomycetidae</taxon>
        <taxon>Chaetothyriales</taxon>
        <taxon>Herpotrichiellaceae</taxon>
        <taxon>Fonsecaea</taxon>
    </lineage>
</organism>
<evidence type="ECO:0000256" key="1">
    <source>
        <dbReference type="SAM" id="SignalP"/>
    </source>
</evidence>
<dbReference type="RefSeq" id="XP_018697324.1">
    <property type="nucleotide sequence ID" value="XM_018834700.1"/>
</dbReference>
<name>A0A178ZW57_9EURO</name>
<dbReference type="GeneID" id="30007354"/>
<protein>
    <submittedName>
        <fullName evidence="2">Uncharacterized protein</fullName>
    </submittedName>
</protein>
<evidence type="ECO:0000313" key="3">
    <source>
        <dbReference type="Proteomes" id="UP000078343"/>
    </source>
</evidence>
<gene>
    <name evidence="2" type="ORF">AYL99_03184</name>
</gene>
<dbReference type="AlphaFoldDB" id="A0A178ZW57"/>
<feature type="chain" id="PRO_5008098768" evidence="1">
    <location>
        <begin position="23"/>
        <end position="196"/>
    </location>
</feature>
<dbReference type="OrthoDB" id="4125108at2759"/>
<evidence type="ECO:0000313" key="2">
    <source>
        <dbReference type="EMBL" id="OAP63957.1"/>
    </source>
</evidence>
<reference evidence="2 3" key="1">
    <citation type="submission" date="2016-04" db="EMBL/GenBank/DDBJ databases">
        <title>Draft genome of Fonsecaea erecta CBS 125763.</title>
        <authorList>
            <person name="Weiss V.A."/>
            <person name="Vicente V.A."/>
            <person name="Raittz R.T."/>
            <person name="Moreno L.F."/>
            <person name="De Souza E.M."/>
            <person name="Pedrosa F.O."/>
            <person name="Steffens M.B."/>
            <person name="Faoro H."/>
            <person name="Tadra-Sfeir M.Z."/>
            <person name="Najafzadeh M.J."/>
            <person name="Felipe M.S."/>
            <person name="Teixeira M."/>
            <person name="Sun J."/>
            <person name="Xi L."/>
            <person name="Gomes R."/>
            <person name="De Azevedo C.M."/>
            <person name="Salgado C.G."/>
            <person name="Da Silva M.B."/>
            <person name="Nascimento M.F."/>
            <person name="Queiroz-Telles F."/>
            <person name="Attili D.S."/>
            <person name="Gorbushina A."/>
        </authorList>
    </citation>
    <scope>NUCLEOTIDE SEQUENCE [LARGE SCALE GENOMIC DNA]</scope>
    <source>
        <strain evidence="2 3">CBS 125763</strain>
    </source>
</reference>
<sequence>MAFLQTFIALAMLLGILNQVIAEPADATPTPTPTPQLCTPLGHPDYDCKDPVICEKDWPSETGNYGLGNLTVKLRARYTPLRRIMFNETGVNVIVSKQPNYQRRRSVTTSQSQGSGKGLEPLPLKCCRPTVECFNFFADELKLEAIDYTGRLMVKDLNDWKKAECCMVRFQASCVFPPRRDQWVDWNEPPECADVH</sequence>
<dbReference type="Proteomes" id="UP000078343">
    <property type="component" value="Unassembled WGS sequence"/>
</dbReference>
<keyword evidence="3" id="KW-1185">Reference proteome</keyword>
<dbReference type="EMBL" id="LVYI01000002">
    <property type="protein sequence ID" value="OAP63957.1"/>
    <property type="molecule type" value="Genomic_DNA"/>
</dbReference>
<accession>A0A178ZW57</accession>